<comment type="caution">
    <text evidence="5">The sequence shown here is derived from an EMBL/GenBank/DDBJ whole genome shotgun (WGS) entry which is preliminary data.</text>
</comment>
<dbReference type="PANTHER" id="PTHR48097:SF5">
    <property type="entry name" value="LOW SPECIFICITY L-THREONINE ALDOLASE"/>
    <property type="match status" value="1"/>
</dbReference>
<dbReference type="Proteomes" id="UP001601948">
    <property type="component" value="Unassembled WGS sequence"/>
</dbReference>
<name>A0ABW6QZL1_9NOCA</name>
<keyword evidence="6" id="KW-1185">Reference proteome</keyword>
<accession>A0ABW6QZL1</accession>
<dbReference type="Gene3D" id="3.40.640.10">
    <property type="entry name" value="Type I PLP-dependent aspartate aminotransferase-like (Major domain)"/>
    <property type="match status" value="1"/>
</dbReference>
<dbReference type="CDD" id="cd06502">
    <property type="entry name" value="TA_like"/>
    <property type="match status" value="1"/>
</dbReference>
<evidence type="ECO:0000259" key="4">
    <source>
        <dbReference type="Pfam" id="PF01212"/>
    </source>
</evidence>
<dbReference type="SUPFAM" id="SSF53383">
    <property type="entry name" value="PLP-dependent transferases"/>
    <property type="match status" value="1"/>
</dbReference>
<dbReference type="InterPro" id="IPR001597">
    <property type="entry name" value="ArAA_b-elim_lyase/Thr_aldolase"/>
</dbReference>
<organism evidence="5 6">
    <name type="scientific">Nocardia suismassiliense</name>
    <dbReference type="NCBI Taxonomy" id="2077092"/>
    <lineage>
        <taxon>Bacteria</taxon>
        <taxon>Bacillati</taxon>
        <taxon>Actinomycetota</taxon>
        <taxon>Actinomycetes</taxon>
        <taxon>Mycobacteriales</taxon>
        <taxon>Nocardiaceae</taxon>
        <taxon>Nocardia</taxon>
    </lineage>
</organism>
<dbReference type="InterPro" id="IPR015421">
    <property type="entry name" value="PyrdxlP-dep_Trfase_major"/>
</dbReference>
<keyword evidence="3" id="KW-0663">Pyridoxal phosphate</keyword>
<feature type="domain" description="Aromatic amino acid beta-eliminating lyase/threonine aldolase" evidence="4">
    <location>
        <begin position="65"/>
        <end position="351"/>
    </location>
</feature>
<dbReference type="InterPro" id="IPR015422">
    <property type="entry name" value="PyrdxlP-dep_Trfase_small"/>
</dbReference>
<dbReference type="Gene3D" id="3.90.1150.10">
    <property type="entry name" value="Aspartate Aminotransferase, domain 1"/>
    <property type="match status" value="1"/>
</dbReference>
<comment type="cofactor">
    <cofactor evidence="1">
        <name>pyridoxal 5'-phosphate</name>
        <dbReference type="ChEBI" id="CHEBI:597326"/>
    </cofactor>
</comment>
<evidence type="ECO:0000256" key="1">
    <source>
        <dbReference type="ARBA" id="ARBA00001933"/>
    </source>
</evidence>
<protein>
    <submittedName>
        <fullName evidence="5">Threonine aldolase family protein</fullName>
    </submittedName>
</protein>
<dbReference type="RefSeq" id="WP_387722080.1">
    <property type="nucleotide sequence ID" value="NZ_JBIAPI010000008.1"/>
</dbReference>
<evidence type="ECO:0000313" key="5">
    <source>
        <dbReference type="EMBL" id="MFF3226671.1"/>
    </source>
</evidence>
<gene>
    <name evidence="5" type="ORF">ACFYV7_28015</name>
</gene>
<evidence type="ECO:0000313" key="6">
    <source>
        <dbReference type="Proteomes" id="UP001601948"/>
    </source>
</evidence>
<reference evidence="5 6" key="1">
    <citation type="submission" date="2024-10" db="EMBL/GenBank/DDBJ databases">
        <title>The Natural Products Discovery Center: Release of the First 8490 Sequenced Strains for Exploring Actinobacteria Biosynthetic Diversity.</title>
        <authorList>
            <person name="Kalkreuter E."/>
            <person name="Kautsar S.A."/>
            <person name="Yang D."/>
            <person name="Bader C.D."/>
            <person name="Teijaro C.N."/>
            <person name="Fluegel L."/>
            <person name="Davis C.M."/>
            <person name="Simpson J.R."/>
            <person name="Lauterbach L."/>
            <person name="Steele A.D."/>
            <person name="Gui C."/>
            <person name="Meng S."/>
            <person name="Li G."/>
            <person name="Viehrig K."/>
            <person name="Ye F."/>
            <person name="Su P."/>
            <person name="Kiefer A.F."/>
            <person name="Nichols A."/>
            <person name="Cepeda A.J."/>
            <person name="Yan W."/>
            <person name="Fan B."/>
            <person name="Jiang Y."/>
            <person name="Adhikari A."/>
            <person name="Zheng C.-J."/>
            <person name="Schuster L."/>
            <person name="Cowan T.M."/>
            <person name="Smanski M.J."/>
            <person name="Chevrette M.G."/>
            <person name="De Carvalho L.P.S."/>
            <person name="Shen B."/>
        </authorList>
    </citation>
    <scope>NUCLEOTIDE SEQUENCE [LARGE SCALE GENOMIC DNA]</scope>
    <source>
        <strain evidence="5 6">NPDC003040</strain>
    </source>
</reference>
<evidence type="ECO:0000256" key="2">
    <source>
        <dbReference type="ARBA" id="ARBA00006966"/>
    </source>
</evidence>
<dbReference type="EMBL" id="JBIAPI010000008">
    <property type="protein sequence ID" value="MFF3226671.1"/>
    <property type="molecule type" value="Genomic_DNA"/>
</dbReference>
<comment type="similarity">
    <text evidence="2">Belongs to the threonine aldolase family.</text>
</comment>
<dbReference type="Pfam" id="PF01212">
    <property type="entry name" value="Beta_elim_lyase"/>
    <property type="match status" value="1"/>
</dbReference>
<dbReference type="InterPro" id="IPR015424">
    <property type="entry name" value="PyrdxlP-dep_Trfase"/>
</dbReference>
<dbReference type="PANTHER" id="PTHR48097">
    <property type="entry name" value="L-THREONINE ALDOLASE-RELATED"/>
    <property type="match status" value="1"/>
</dbReference>
<evidence type="ECO:0000256" key="3">
    <source>
        <dbReference type="ARBA" id="ARBA00022898"/>
    </source>
</evidence>
<sequence>MEFPLRRMLECVEATIVDPRNDMWSLRFRVVAVQIGTTEPDGKISVADTAGTDAVRRHDPAVRGFASDNHAGIHPEVLAALTLANGGHQIAYGGDEYTAHLQEIFAGHFGERATTYPVFNGSGANVVALQALLPRWGAVIAAESAHINVDECGAPEKLAGIKIHTVATPDGKLTPELIDRQAYGWGDEHRAQPSAVSVTQSTESGTVYTADELRAICEHAHERDMLVHVDGARLANAAAALGVPLRAITTDVGVDVLSFGGTKNGLLLGECVVVLEPEAVRDIRYLRKMTLQLASKMRFVSVQFEALLGGDLWLRSAAHANAMAERLAAAVDGIDGVRIVRPVQANAVFAILPREVTERLQKRYRFYLWDERTGEVRWMCAFDTTPDDVDNFAEAIADEMSRV</sequence>
<proteinExistence type="inferred from homology"/>